<dbReference type="KEGG" id="pcea:J3359_03775"/>
<proteinExistence type="predicted"/>
<dbReference type="Pfam" id="PF13715">
    <property type="entry name" value="CarbopepD_reg_2"/>
    <property type="match status" value="1"/>
</dbReference>
<dbReference type="AlphaFoldDB" id="A0A975CPK6"/>
<evidence type="ECO:0000313" key="2">
    <source>
        <dbReference type="EMBL" id="QTE23408.1"/>
    </source>
</evidence>
<dbReference type="Gene3D" id="2.60.40.1120">
    <property type="entry name" value="Carboxypeptidase-like, regulatory domain"/>
    <property type="match status" value="1"/>
</dbReference>
<reference evidence="2 3" key="1">
    <citation type="submission" date="2021-03" db="EMBL/GenBank/DDBJ databases">
        <title>Complete genome of Polaribacter_sp.SM13.</title>
        <authorList>
            <person name="Jeong S.W."/>
            <person name="Bae J.W."/>
        </authorList>
    </citation>
    <scope>NUCLEOTIDE SEQUENCE [LARGE SCALE GENOMIC DNA]</scope>
    <source>
        <strain evidence="2 3">SM13</strain>
    </source>
</reference>
<evidence type="ECO:0000256" key="1">
    <source>
        <dbReference type="SAM" id="SignalP"/>
    </source>
</evidence>
<dbReference type="SUPFAM" id="SSF49464">
    <property type="entry name" value="Carboxypeptidase regulatory domain-like"/>
    <property type="match status" value="1"/>
</dbReference>
<name>A0A975CPK6_9FLAO</name>
<dbReference type="EMBL" id="CP071869">
    <property type="protein sequence ID" value="QTE23408.1"/>
    <property type="molecule type" value="Genomic_DNA"/>
</dbReference>
<sequence>MSPKLRISLLLFLLSLATFSQTITGKVVSENSLKPIENVSIATNLKTGTTTNPFGKYTLNLNNVETITFSFLGYSTKTLSKKQLIALNYRVSLAESVNQLDEIQLNLATISLDSLLIKSEKSMKENFLKETTKQEIYAIESQKMDFKKLDVALKSSSILSRKKRKLAEKDLEEFSKNLQKRKPEFSSEYKTIVKSRTIYEPKVKKTLTFYIPDSIQGYNKANIGAGITVKNISKRLQNIVLKHLNKEKTYKVKSGWFKVEDSLSLKKVIEKNDSIEKSNSFSNVRISDFLMHTNKESTFFNKDAQHNFFNRKYYNHHLEKNEFLGSSKYYVISFEPRKSKAKYAGKIYINASDFSIKKIAYKFATGKRGEHLNLRFLFGVKFSENKNSVTLFYEKNESGKIYLSYYYKTKTSYAYVNRPIKFIENTKEREKVKFNIKVEVNISDTEEILLKEPTIIDASKIKTFKKEDLKKRTTYLSKEKYENSPWKNRTKIKEYLQKY</sequence>
<keyword evidence="2" id="KW-0378">Hydrolase</keyword>
<dbReference type="Proteomes" id="UP000663920">
    <property type="component" value="Chromosome"/>
</dbReference>
<dbReference type="RefSeq" id="WP_208079418.1">
    <property type="nucleotide sequence ID" value="NZ_CP071869.1"/>
</dbReference>
<evidence type="ECO:0000313" key="3">
    <source>
        <dbReference type="Proteomes" id="UP000663920"/>
    </source>
</evidence>
<organism evidence="2 3">
    <name type="scientific">Polaribacter cellanae</name>
    <dbReference type="NCBI Taxonomy" id="2818493"/>
    <lineage>
        <taxon>Bacteria</taxon>
        <taxon>Pseudomonadati</taxon>
        <taxon>Bacteroidota</taxon>
        <taxon>Flavobacteriia</taxon>
        <taxon>Flavobacteriales</taxon>
        <taxon>Flavobacteriaceae</taxon>
    </lineage>
</organism>
<dbReference type="InterPro" id="IPR008969">
    <property type="entry name" value="CarboxyPept-like_regulatory"/>
</dbReference>
<keyword evidence="3" id="KW-1185">Reference proteome</keyword>
<accession>A0A975CPK6</accession>
<feature type="signal peptide" evidence="1">
    <location>
        <begin position="1"/>
        <end position="20"/>
    </location>
</feature>
<gene>
    <name evidence="2" type="ORF">J3359_03775</name>
</gene>
<keyword evidence="2" id="KW-0645">Protease</keyword>
<protein>
    <submittedName>
        <fullName evidence="2">Carboxypeptidase-like regulatory domain-containing protein</fullName>
    </submittedName>
</protein>
<keyword evidence="1" id="KW-0732">Signal</keyword>
<dbReference type="GO" id="GO:0004180">
    <property type="term" value="F:carboxypeptidase activity"/>
    <property type="evidence" value="ECO:0007669"/>
    <property type="project" value="UniProtKB-KW"/>
</dbReference>
<keyword evidence="2" id="KW-0121">Carboxypeptidase</keyword>
<feature type="chain" id="PRO_5036764807" evidence="1">
    <location>
        <begin position="21"/>
        <end position="499"/>
    </location>
</feature>